<dbReference type="AlphaFoldDB" id="A0AAD7T8U6"/>
<evidence type="ECO:0000313" key="2">
    <source>
        <dbReference type="Proteomes" id="UP001221898"/>
    </source>
</evidence>
<evidence type="ECO:0000313" key="1">
    <source>
        <dbReference type="EMBL" id="KAJ8416495.1"/>
    </source>
</evidence>
<protein>
    <submittedName>
        <fullName evidence="1">Uncharacterized protein</fullName>
    </submittedName>
</protein>
<gene>
    <name evidence="1" type="ORF">AAFF_G00357830</name>
</gene>
<keyword evidence="2" id="KW-1185">Reference proteome</keyword>
<comment type="caution">
    <text evidence="1">The sequence shown here is derived from an EMBL/GenBank/DDBJ whole genome shotgun (WGS) entry which is preliminary data.</text>
</comment>
<dbReference type="Proteomes" id="UP001221898">
    <property type="component" value="Unassembled WGS sequence"/>
</dbReference>
<reference evidence="1" key="1">
    <citation type="journal article" date="2023" name="Science">
        <title>Genome structures resolve the early diversification of teleost fishes.</title>
        <authorList>
            <person name="Parey E."/>
            <person name="Louis A."/>
            <person name="Montfort J."/>
            <person name="Bouchez O."/>
            <person name="Roques C."/>
            <person name="Iampietro C."/>
            <person name="Lluch J."/>
            <person name="Castinel A."/>
            <person name="Donnadieu C."/>
            <person name="Desvignes T."/>
            <person name="Floi Bucao C."/>
            <person name="Jouanno E."/>
            <person name="Wen M."/>
            <person name="Mejri S."/>
            <person name="Dirks R."/>
            <person name="Jansen H."/>
            <person name="Henkel C."/>
            <person name="Chen W.J."/>
            <person name="Zahm M."/>
            <person name="Cabau C."/>
            <person name="Klopp C."/>
            <person name="Thompson A.W."/>
            <person name="Robinson-Rechavi M."/>
            <person name="Braasch I."/>
            <person name="Lecointre G."/>
            <person name="Bobe J."/>
            <person name="Postlethwait J.H."/>
            <person name="Berthelot C."/>
            <person name="Roest Crollius H."/>
            <person name="Guiguen Y."/>
        </authorList>
    </citation>
    <scope>NUCLEOTIDE SEQUENCE</scope>
    <source>
        <strain evidence="1">NC1722</strain>
    </source>
</reference>
<accession>A0AAD7T8U6</accession>
<proteinExistence type="predicted"/>
<name>A0AAD7T8U6_9TELE</name>
<dbReference type="EMBL" id="JAINUG010000006">
    <property type="protein sequence ID" value="KAJ8416495.1"/>
    <property type="molecule type" value="Genomic_DNA"/>
</dbReference>
<sequence>MEEELALARIQLLSKGIWVQKRCRRGAGVSWSLSQPERKQGCKKAGWRMKQLYWRSNTCTMCMRKRLPTSVTSRVGPGLGFDSSYSNKSLGVWWLTLAVELGSI</sequence>
<organism evidence="1 2">
    <name type="scientific">Aldrovandia affinis</name>
    <dbReference type="NCBI Taxonomy" id="143900"/>
    <lineage>
        <taxon>Eukaryota</taxon>
        <taxon>Metazoa</taxon>
        <taxon>Chordata</taxon>
        <taxon>Craniata</taxon>
        <taxon>Vertebrata</taxon>
        <taxon>Euteleostomi</taxon>
        <taxon>Actinopterygii</taxon>
        <taxon>Neopterygii</taxon>
        <taxon>Teleostei</taxon>
        <taxon>Notacanthiformes</taxon>
        <taxon>Halosauridae</taxon>
        <taxon>Aldrovandia</taxon>
    </lineage>
</organism>